<evidence type="ECO:0000313" key="6">
    <source>
        <dbReference type="EMBL" id="MFC5835609.1"/>
    </source>
</evidence>
<protein>
    <submittedName>
        <fullName evidence="6">Crp/Fnr family transcriptional regulator</fullName>
    </submittedName>
</protein>
<dbReference type="InterPro" id="IPR018490">
    <property type="entry name" value="cNMP-bd_dom_sf"/>
</dbReference>
<evidence type="ECO:0000313" key="7">
    <source>
        <dbReference type="Proteomes" id="UP001596058"/>
    </source>
</evidence>
<feature type="domain" description="HTH crp-type" evidence="5">
    <location>
        <begin position="155"/>
        <end position="223"/>
    </location>
</feature>
<dbReference type="CDD" id="cd00038">
    <property type="entry name" value="CAP_ED"/>
    <property type="match status" value="1"/>
</dbReference>
<keyword evidence="7" id="KW-1185">Reference proteome</keyword>
<keyword evidence="3" id="KW-0804">Transcription</keyword>
<dbReference type="InterPro" id="IPR000595">
    <property type="entry name" value="cNMP-bd_dom"/>
</dbReference>
<dbReference type="RefSeq" id="WP_379525025.1">
    <property type="nucleotide sequence ID" value="NZ_JBHSPA010000135.1"/>
</dbReference>
<feature type="domain" description="Cyclic nucleotide-binding" evidence="4">
    <location>
        <begin position="21"/>
        <end position="124"/>
    </location>
</feature>
<evidence type="ECO:0000259" key="5">
    <source>
        <dbReference type="PROSITE" id="PS51063"/>
    </source>
</evidence>
<dbReference type="PROSITE" id="PS50042">
    <property type="entry name" value="CNMP_BINDING_3"/>
    <property type="match status" value="1"/>
</dbReference>
<proteinExistence type="predicted"/>
<evidence type="ECO:0000256" key="3">
    <source>
        <dbReference type="ARBA" id="ARBA00023163"/>
    </source>
</evidence>
<dbReference type="EMBL" id="JBHSPA010000135">
    <property type="protein sequence ID" value="MFC5835609.1"/>
    <property type="molecule type" value="Genomic_DNA"/>
</dbReference>
<dbReference type="InterPro" id="IPR050397">
    <property type="entry name" value="Env_Response_Regulators"/>
</dbReference>
<dbReference type="InterPro" id="IPR014710">
    <property type="entry name" value="RmlC-like_jellyroll"/>
</dbReference>
<dbReference type="PROSITE" id="PS51063">
    <property type="entry name" value="HTH_CRP_2"/>
    <property type="match status" value="1"/>
</dbReference>
<sequence length="244" mass="26380">MTSSVSADTSAAWQELATVPLLATLPEDRLRALWTGSLPRRYHAGEILRSAGDPAEHLLLLLRGRVAATAGTAAGRVVRFGEWTGPCALDKVAVIDGRGHTATLTATTGCAVRSLPRTRFEELVDDVPSVRGHVLRLLADQVRLHQESYTNTATLPVEARLATWLLAKSAETPHARVELPGTQQELAESLGTTRVTVNRALSQWRRSGLIDLTRRMVVVLAPELLALRANASSLSAETPHPAER</sequence>
<evidence type="ECO:0000256" key="2">
    <source>
        <dbReference type="ARBA" id="ARBA00023125"/>
    </source>
</evidence>
<keyword evidence="2" id="KW-0238">DNA-binding</keyword>
<dbReference type="Gene3D" id="2.60.120.10">
    <property type="entry name" value="Jelly Rolls"/>
    <property type="match status" value="1"/>
</dbReference>
<dbReference type="InterPro" id="IPR036388">
    <property type="entry name" value="WH-like_DNA-bd_sf"/>
</dbReference>
<dbReference type="SMART" id="SM00100">
    <property type="entry name" value="cNMP"/>
    <property type="match status" value="1"/>
</dbReference>
<dbReference type="SMART" id="SM00419">
    <property type="entry name" value="HTH_CRP"/>
    <property type="match status" value="1"/>
</dbReference>
<dbReference type="InterPro" id="IPR012318">
    <property type="entry name" value="HTH_CRP"/>
</dbReference>
<dbReference type="PANTHER" id="PTHR24567">
    <property type="entry name" value="CRP FAMILY TRANSCRIPTIONAL REGULATORY PROTEIN"/>
    <property type="match status" value="1"/>
</dbReference>
<name>A0ABW1DCD5_9ACTN</name>
<comment type="caution">
    <text evidence="6">The sequence shown here is derived from an EMBL/GenBank/DDBJ whole genome shotgun (WGS) entry which is preliminary data.</text>
</comment>
<dbReference type="Gene3D" id="1.10.10.10">
    <property type="entry name" value="Winged helix-like DNA-binding domain superfamily/Winged helix DNA-binding domain"/>
    <property type="match status" value="1"/>
</dbReference>
<gene>
    <name evidence="6" type="ORF">ACFPZ3_68310</name>
</gene>
<dbReference type="Pfam" id="PF13545">
    <property type="entry name" value="HTH_Crp_2"/>
    <property type="match status" value="1"/>
</dbReference>
<dbReference type="Pfam" id="PF00027">
    <property type="entry name" value="cNMP_binding"/>
    <property type="match status" value="1"/>
</dbReference>
<dbReference type="InterPro" id="IPR036390">
    <property type="entry name" value="WH_DNA-bd_sf"/>
</dbReference>
<dbReference type="PANTHER" id="PTHR24567:SF26">
    <property type="entry name" value="REGULATORY PROTEIN YEIL"/>
    <property type="match status" value="1"/>
</dbReference>
<keyword evidence="1" id="KW-0805">Transcription regulation</keyword>
<organism evidence="6 7">
    <name type="scientific">Nonomuraea insulae</name>
    <dbReference type="NCBI Taxonomy" id="1616787"/>
    <lineage>
        <taxon>Bacteria</taxon>
        <taxon>Bacillati</taxon>
        <taxon>Actinomycetota</taxon>
        <taxon>Actinomycetes</taxon>
        <taxon>Streptosporangiales</taxon>
        <taxon>Streptosporangiaceae</taxon>
        <taxon>Nonomuraea</taxon>
    </lineage>
</organism>
<accession>A0ABW1DCD5</accession>
<reference evidence="7" key="1">
    <citation type="journal article" date="2019" name="Int. J. Syst. Evol. Microbiol.">
        <title>The Global Catalogue of Microorganisms (GCM) 10K type strain sequencing project: providing services to taxonomists for standard genome sequencing and annotation.</title>
        <authorList>
            <consortium name="The Broad Institute Genomics Platform"/>
            <consortium name="The Broad Institute Genome Sequencing Center for Infectious Disease"/>
            <person name="Wu L."/>
            <person name="Ma J."/>
        </authorList>
    </citation>
    <scope>NUCLEOTIDE SEQUENCE [LARGE SCALE GENOMIC DNA]</scope>
    <source>
        <strain evidence="7">CCUG 53903</strain>
    </source>
</reference>
<evidence type="ECO:0000259" key="4">
    <source>
        <dbReference type="PROSITE" id="PS50042"/>
    </source>
</evidence>
<dbReference type="Proteomes" id="UP001596058">
    <property type="component" value="Unassembled WGS sequence"/>
</dbReference>
<dbReference type="SUPFAM" id="SSF51206">
    <property type="entry name" value="cAMP-binding domain-like"/>
    <property type="match status" value="1"/>
</dbReference>
<evidence type="ECO:0000256" key="1">
    <source>
        <dbReference type="ARBA" id="ARBA00023015"/>
    </source>
</evidence>
<dbReference type="PRINTS" id="PR00034">
    <property type="entry name" value="HTHCRP"/>
</dbReference>
<dbReference type="SUPFAM" id="SSF46785">
    <property type="entry name" value="Winged helix' DNA-binding domain"/>
    <property type="match status" value="1"/>
</dbReference>